<dbReference type="PANTHER" id="PTHR16172:SF41">
    <property type="entry name" value="MAJOR FACILITATOR SUPERFAMILY DOMAIN-CONTAINING PROTEIN 6-LIKE"/>
    <property type="match status" value="1"/>
</dbReference>
<protein>
    <recommendedName>
        <fullName evidence="6">Major facilitator superfamily associated domain-containing protein</fullName>
    </recommendedName>
</protein>
<gene>
    <name evidence="7" type="ORF">X975_01086</name>
</gene>
<keyword evidence="2 5" id="KW-0812">Transmembrane</keyword>
<accession>A0A087US28</accession>
<evidence type="ECO:0000256" key="3">
    <source>
        <dbReference type="ARBA" id="ARBA00022989"/>
    </source>
</evidence>
<dbReference type="Proteomes" id="UP000054359">
    <property type="component" value="Unassembled WGS sequence"/>
</dbReference>
<dbReference type="InterPro" id="IPR024989">
    <property type="entry name" value="MFS_assoc_dom"/>
</dbReference>
<evidence type="ECO:0000313" key="8">
    <source>
        <dbReference type="Proteomes" id="UP000054359"/>
    </source>
</evidence>
<feature type="transmembrane region" description="Helical" evidence="5">
    <location>
        <begin position="261"/>
        <end position="282"/>
    </location>
</feature>
<dbReference type="GO" id="GO:0016020">
    <property type="term" value="C:membrane"/>
    <property type="evidence" value="ECO:0007669"/>
    <property type="project" value="UniProtKB-SubCell"/>
</dbReference>
<dbReference type="InterPro" id="IPR051717">
    <property type="entry name" value="MFS_MFSD6"/>
</dbReference>
<evidence type="ECO:0000256" key="4">
    <source>
        <dbReference type="ARBA" id="ARBA00023136"/>
    </source>
</evidence>
<name>A0A087US28_STEMI</name>
<proteinExistence type="predicted"/>
<comment type="subcellular location">
    <subcellularLocation>
        <location evidence="1">Membrane</location>
        <topology evidence="1">Multi-pass membrane protein</topology>
    </subcellularLocation>
</comment>
<reference evidence="7 8" key="1">
    <citation type="submission" date="2013-11" db="EMBL/GenBank/DDBJ databases">
        <title>Genome sequencing of Stegodyphus mimosarum.</title>
        <authorList>
            <person name="Bechsgaard J."/>
        </authorList>
    </citation>
    <scope>NUCLEOTIDE SEQUENCE [LARGE SCALE GENOMIC DNA]</scope>
</reference>
<dbReference type="OrthoDB" id="515887at2759"/>
<evidence type="ECO:0000313" key="7">
    <source>
        <dbReference type="EMBL" id="KFM80167.1"/>
    </source>
</evidence>
<evidence type="ECO:0000256" key="5">
    <source>
        <dbReference type="SAM" id="Phobius"/>
    </source>
</evidence>
<dbReference type="STRING" id="407821.A0A087US28"/>
<keyword evidence="8" id="KW-1185">Reference proteome</keyword>
<dbReference type="Pfam" id="PF12832">
    <property type="entry name" value="MFS_1_like"/>
    <property type="match status" value="1"/>
</dbReference>
<keyword evidence="4 5" id="KW-0472">Membrane</keyword>
<sequence>MLIVALTHVAMVFIPPRLVSISKADVFSNYLQIKHVHYNCSKEISDKRNIDIYMWTKKTSEIVSFQNRNLTCQLHCYASQGLLNNKESTDNIELCEKNVSFVIAINTKIKDCKLEIQPENESVSVFMNNFSTNTSVKSIKISGEGNRNLSCNTYEDNKRNNPSNKFNNVSILTTTSENISRENLNDSHSTLYLYSSKDNVPNYLQDDYIVFSINNERNIIDCHCKAQLQCFVKDCHFNLKTTHLLFEEHRDDSEEFLSEQFWGLFVLIGVSSVTFCAVLFLMDAVCYEMLGHRIDLYGQQRLWGTIGWGIG</sequence>
<feature type="domain" description="Major facilitator superfamily associated" evidence="6">
    <location>
        <begin position="8"/>
        <end position="310"/>
    </location>
</feature>
<dbReference type="EMBL" id="KK121305">
    <property type="protein sequence ID" value="KFM80167.1"/>
    <property type="molecule type" value="Genomic_DNA"/>
</dbReference>
<evidence type="ECO:0000256" key="2">
    <source>
        <dbReference type="ARBA" id="ARBA00022692"/>
    </source>
</evidence>
<dbReference type="AlphaFoldDB" id="A0A087US28"/>
<feature type="non-terminal residue" evidence="7">
    <location>
        <position position="311"/>
    </location>
</feature>
<keyword evidence="3 5" id="KW-1133">Transmembrane helix</keyword>
<evidence type="ECO:0000259" key="6">
    <source>
        <dbReference type="Pfam" id="PF12832"/>
    </source>
</evidence>
<dbReference type="PANTHER" id="PTHR16172">
    <property type="entry name" value="MAJOR FACILITATOR SUPERFAMILY DOMAIN-CONTAINING PROTEIN 6-LIKE"/>
    <property type="match status" value="1"/>
</dbReference>
<organism evidence="7 8">
    <name type="scientific">Stegodyphus mimosarum</name>
    <name type="common">African social velvet spider</name>
    <dbReference type="NCBI Taxonomy" id="407821"/>
    <lineage>
        <taxon>Eukaryota</taxon>
        <taxon>Metazoa</taxon>
        <taxon>Ecdysozoa</taxon>
        <taxon>Arthropoda</taxon>
        <taxon>Chelicerata</taxon>
        <taxon>Arachnida</taxon>
        <taxon>Araneae</taxon>
        <taxon>Araneomorphae</taxon>
        <taxon>Entelegynae</taxon>
        <taxon>Eresoidea</taxon>
        <taxon>Eresidae</taxon>
        <taxon>Stegodyphus</taxon>
    </lineage>
</organism>
<evidence type="ECO:0000256" key="1">
    <source>
        <dbReference type="ARBA" id="ARBA00004141"/>
    </source>
</evidence>